<keyword evidence="3 4" id="KW-0862">Zinc</keyword>
<dbReference type="EMBL" id="JAPMOS010000058">
    <property type="protein sequence ID" value="KAJ4456917.1"/>
    <property type="molecule type" value="Genomic_DNA"/>
</dbReference>
<protein>
    <recommendedName>
        <fullName evidence="5">TRAF-type domain-containing protein</fullName>
    </recommendedName>
</protein>
<keyword evidence="2 4" id="KW-0863">Zinc-finger</keyword>
<feature type="domain" description="TRAF-type" evidence="5">
    <location>
        <begin position="153"/>
        <end position="193"/>
    </location>
</feature>
<dbReference type="PROSITE" id="PS50145">
    <property type="entry name" value="ZF_TRAF"/>
    <property type="match status" value="2"/>
</dbReference>
<evidence type="ECO:0000256" key="1">
    <source>
        <dbReference type="ARBA" id="ARBA00022723"/>
    </source>
</evidence>
<organism evidence="6 7">
    <name type="scientific">Paratrimastix pyriformis</name>
    <dbReference type="NCBI Taxonomy" id="342808"/>
    <lineage>
        <taxon>Eukaryota</taxon>
        <taxon>Metamonada</taxon>
        <taxon>Preaxostyla</taxon>
        <taxon>Paratrimastigidae</taxon>
        <taxon>Paratrimastix</taxon>
    </lineage>
</organism>
<evidence type="ECO:0000313" key="6">
    <source>
        <dbReference type="EMBL" id="KAJ4456917.1"/>
    </source>
</evidence>
<dbReference type="InterPro" id="IPR001293">
    <property type="entry name" value="Znf_TRAF"/>
</dbReference>
<sequence>MEPKEPEEGFPTEIFAQTVPGAMLCPICHCVMRQAVTLMCRGSHKTCEFVPPFAAVKHPCEWHGPLEELAHHQTQECGQRKVSCTNPGCRRRCSACNLPGHLNLCQWKQVPCEKCGQVMARKDLQTHLATGCPAVEVPCPDCHRLFKRSTLATHRDQCPEAPLTCPIPGCDIQVARCRMDDHIAAAAPQHVVCLGCASNAAQQLLRDEVEALKKQVGILMLARTFPDPIPNAPGELLAHLRRTTRVLSGGTADKTQAFFAFDLQARGPIHLLVGLAIYPARKDETISVSCRPASCRAAPLTLGWGAPLGEKSPPQGLGQLVPIRFREPVTLAAGESVTFRCSNVMYCVNTPPGNEGITFTGGVGSSQSSDELFEPRGFAGEIYIL</sequence>
<feature type="zinc finger region" description="TRAF-type" evidence="4">
    <location>
        <begin position="101"/>
        <end position="151"/>
    </location>
</feature>
<keyword evidence="7" id="KW-1185">Reference proteome</keyword>
<accession>A0ABQ8UGU6</accession>
<evidence type="ECO:0000313" key="7">
    <source>
        <dbReference type="Proteomes" id="UP001141327"/>
    </source>
</evidence>
<proteinExistence type="predicted"/>
<dbReference type="Proteomes" id="UP001141327">
    <property type="component" value="Unassembled WGS sequence"/>
</dbReference>
<evidence type="ECO:0000256" key="3">
    <source>
        <dbReference type="ARBA" id="ARBA00022833"/>
    </source>
</evidence>
<dbReference type="InterPro" id="IPR013083">
    <property type="entry name" value="Znf_RING/FYVE/PHD"/>
</dbReference>
<gene>
    <name evidence="6" type="ORF">PAPYR_7735</name>
</gene>
<evidence type="ECO:0000256" key="2">
    <source>
        <dbReference type="ARBA" id="ARBA00022771"/>
    </source>
</evidence>
<dbReference type="Pfam" id="PF02176">
    <property type="entry name" value="zf-TRAF"/>
    <property type="match status" value="1"/>
</dbReference>
<keyword evidence="1 4" id="KW-0479">Metal-binding</keyword>
<comment type="caution">
    <text evidence="6">The sequence shown here is derived from an EMBL/GenBank/DDBJ whole genome shotgun (WGS) entry which is preliminary data.</text>
</comment>
<dbReference type="PANTHER" id="PTHR10131:SF94">
    <property type="entry name" value="TNF RECEPTOR-ASSOCIATED FACTOR 4"/>
    <property type="match status" value="1"/>
</dbReference>
<evidence type="ECO:0000256" key="4">
    <source>
        <dbReference type="PROSITE-ProRule" id="PRU00207"/>
    </source>
</evidence>
<evidence type="ECO:0000259" key="5">
    <source>
        <dbReference type="PROSITE" id="PS50145"/>
    </source>
</evidence>
<feature type="domain" description="TRAF-type" evidence="5">
    <location>
        <begin position="101"/>
        <end position="151"/>
    </location>
</feature>
<dbReference type="PANTHER" id="PTHR10131">
    <property type="entry name" value="TNF RECEPTOR ASSOCIATED FACTOR"/>
    <property type="match status" value="1"/>
</dbReference>
<feature type="zinc finger region" description="TRAF-type" evidence="4">
    <location>
        <begin position="153"/>
        <end position="193"/>
    </location>
</feature>
<name>A0ABQ8UGU6_9EUKA</name>
<reference evidence="6" key="1">
    <citation type="journal article" date="2022" name="bioRxiv">
        <title>Genomics of Preaxostyla Flagellates Illuminates Evolutionary Transitions and the Path Towards Mitochondrial Loss.</title>
        <authorList>
            <person name="Novak L.V.F."/>
            <person name="Treitli S.C."/>
            <person name="Pyrih J."/>
            <person name="Halakuc P."/>
            <person name="Pipaliya S.V."/>
            <person name="Vacek V."/>
            <person name="Brzon O."/>
            <person name="Soukal P."/>
            <person name="Eme L."/>
            <person name="Dacks J.B."/>
            <person name="Karnkowska A."/>
            <person name="Elias M."/>
            <person name="Hampl V."/>
        </authorList>
    </citation>
    <scope>NUCLEOTIDE SEQUENCE</scope>
    <source>
        <strain evidence="6">RCP-MX</strain>
    </source>
</reference>
<dbReference type="SUPFAM" id="SSF49599">
    <property type="entry name" value="TRAF domain-like"/>
    <property type="match status" value="2"/>
</dbReference>
<dbReference type="Gene3D" id="3.30.40.10">
    <property type="entry name" value="Zinc/RING finger domain, C3HC4 (zinc finger)"/>
    <property type="match status" value="2"/>
</dbReference>